<dbReference type="AlphaFoldDB" id="A0A8X8AL42"/>
<sequence>MIDYIMKVKGTIDNLATIRELVLEQDQIMNLLGGLRSDYNAVVTAINIRDDKIFIEAVYSMLLAFEHRLEQQSSIDLVSISACYASSSNNRGGGRKYNGSRGQSHASNTSNYTYRGRSRGGRDDWYFDSGASHHLTQNEGNLNNSAPYTGTDRVTIGNDNNALIEFRSNSFIMKDLHTKKVLVQGRLENALYKFPVLHRNKKLVYVGVHNTSTFHSHRLSPVYNKVELWHHRLGHVATDIVVQVM</sequence>
<dbReference type="PANTHER" id="PTHR47481:SF22">
    <property type="entry name" value="RETROTRANSPOSON GAG DOMAIN-CONTAINING PROTEIN"/>
    <property type="match status" value="1"/>
</dbReference>
<proteinExistence type="predicted"/>
<comment type="caution">
    <text evidence="2">The sequence shown here is derived from an EMBL/GenBank/DDBJ whole genome shotgun (WGS) entry which is preliminary data.</text>
</comment>
<dbReference type="PANTHER" id="PTHR47481">
    <property type="match status" value="1"/>
</dbReference>
<dbReference type="Proteomes" id="UP000886885">
    <property type="component" value="Chromosome 1D"/>
</dbReference>
<name>A0A8X8AL42_POPTO</name>
<evidence type="ECO:0000313" key="2">
    <source>
        <dbReference type="EMBL" id="KAG6788892.1"/>
    </source>
</evidence>
<feature type="compositionally biased region" description="Polar residues" evidence="1">
    <location>
        <begin position="100"/>
        <end position="113"/>
    </location>
</feature>
<evidence type="ECO:0000313" key="3">
    <source>
        <dbReference type="Proteomes" id="UP000886885"/>
    </source>
</evidence>
<accession>A0A8X8AL42</accession>
<evidence type="ECO:0000256" key="1">
    <source>
        <dbReference type="SAM" id="MobiDB-lite"/>
    </source>
</evidence>
<organism evidence="2 3">
    <name type="scientific">Populus tomentosa</name>
    <name type="common">Chinese white poplar</name>
    <dbReference type="NCBI Taxonomy" id="118781"/>
    <lineage>
        <taxon>Eukaryota</taxon>
        <taxon>Viridiplantae</taxon>
        <taxon>Streptophyta</taxon>
        <taxon>Embryophyta</taxon>
        <taxon>Tracheophyta</taxon>
        <taxon>Spermatophyta</taxon>
        <taxon>Magnoliopsida</taxon>
        <taxon>eudicotyledons</taxon>
        <taxon>Gunneridae</taxon>
        <taxon>Pentapetalae</taxon>
        <taxon>rosids</taxon>
        <taxon>fabids</taxon>
        <taxon>Malpighiales</taxon>
        <taxon>Salicaceae</taxon>
        <taxon>Saliceae</taxon>
        <taxon>Populus</taxon>
    </lineage>
</organism>
<evidence type="ECO:0008006" key="4">
    <source>
        <dbReference type="Google" id="ProtNLM"/>
    </source>
</evidence>
<reference evidence="2" key="1">
    <citation type="journal article" date="2020" name="bioRxiv">
        <title>Hybrid origin of Populus tomentosa Carr. identified through genome sequencing and phylogenomic analysis.</title>
        <authorList>
            <person name="An X."/>
            <person name="Gao K."/>
            <person name="Chen Z."/>
            <person name="Li J."/>
            <person name="Yang X."/>
            <person name="Yang X."/>
            <person name="Zhou J."/>
            <person name="Guo T."/>
            <person name="Zhao T."/>
            <person name="Huang S."/>
            <person name="Miao D."/>
            <person name="Khan W.U."/>
            <person name="Rao P."/>
            <person name="Ye M."/>
            <person name="Lei B."/>
            <person name="Liao W."/>
            <person name="Wang J."/>
            <person name="Ji L."/>
            <person name="Li Y."/>
            <person name="Guo B."/>
            <person name="Mustafa N.S."/>
            <person name="Li S."/>
            <person name="Yun Q."/>
            <person name="Keller S.R."/>
            <person name="Mao J."/>
            <person name="Zhang R."/>
            <person name="Strauss S.H."/>
        </authorList>
    </citation>
    <scope>NUCLEOTIDE SEQUENCE</scope>
    <source>
        <strain evidence="2">GM15</strain>
        <tissue evidence="2">Leaf</tissue>
    </source>
</reference>
<keyword evidence="3" id="KW-1185">Reference proteome</keyword>
<protein>
    <recommendedName>
        <fullName evidence="4">GAG-pre-integrase domain-containing protein</fullName>
    </recommendedName>
</protein>
<dbReference type="OrthoDB" id="1937754at2759"/>
<feature type="region of interest" description="Disordered" evidence="1">
    <location>
        <begin position="90"/>
        <end position="114"/>
    </location>
</feature>
<gene>
    <name evidence="2" type="ORF">POTOM_004970</name>
</gene>
<dbReference type="EMBL" id="JAAWWB010000002">
    <property type="protein sequence ID" value="KAG6788892.1"/>
    <property type="molecule type" value="Genomic_DNA"/>
</dbReference>